<dbReference type="EMBL" id="VSRR010046683">
    <property type="protein sequence ID" value="MPC77764.1"/>
    <property type="molecule type" value="Genomic_DNA"/>
</dbReference>
<proteinExistence type="predicted"/>
<organism evidence="1 2">
    <name type="scientific">Portunus trituberculatus</name>
    <name type="common">Swimming crab</name>
    <name type="synonym">Neptunus trituberculatus</name>
    <dbReference type="NCBI Taxonomy" id="210409"/>
    <lineage>
        <taxon>Eukaryota</taxon>
        <taxon>Metazoa</taxon>
        <taxon>Ecdysozoa</taxon>
        <taxon>Arthropoda</taxon>
        <taxon>Crustacea</taxon>
        <taxon>Multicrustacea</taxon>
        <taxon>Malacostraca</taxon>
        <taxon>Eumalacostraca</taxon>
        <taxon>Eucarida</taxon>
        <taxon>Decapoda</taxon>
        <taxon>Pleocyemata</taxon>
        <taxon>Brachyura</taxon>
        <taxon>Eubrachyura</taxon>
        <taxon>Portunoidea</taxon>
        <taxon>Portunidae</taxon>
        <taxon>Portuninae</taxon>
        <taxon>Portunus</taxon>
    </lineage>
</organism>
<accession>A0A5B7IAN4</accession>
<name>A0A5B7IAN4_PORTR</name>
<dbReference type="AlphaFoldDB" id="A0A5B7IAN4"/>
<reference evidence="1 2" key="1">
    <citation type="submission" date="2019-05" db="EMBL/GenBank/DDBJ databases">
        <title>Another draft genome of Portunus trituberculatus and its Hox gene families provides insights of decapod evolution.</title>
        <authorList>
            <person name="Jeong J.-H."/>
            <person name="Song I."/>
            <person name="Kim S."/>
            <person name="Choi T."/>
            <person name="Kim D."/>
            <person name="Ryu S."/>
            <person name="Kim W."/>
        </authorList>
    </citation>
    <scope>NUCLEOTIDE SEQUENCE [LARGE SCALE GENOMIC DNA]</scope>
    <source>
        <tissue evidence="1">Muscle</tissue>
    </source>
</reference>
<keyword evidence="2" id="KW-1185">Reference proteome</keyword>
<comment type="caution">
    <text evidence="1">The sequence shown here is derived from an EMBL/GenBank/DDBJ whole genome shotgun (WGS) entry which is preliminary data.</text>
</comment>
<sequence>MMKDSEVVNNPYLTRPGAVLWPGVPRPGGRGTCCMRAVSSTPWEGGARGCHISPIGLFLLITAGDDLSRGSGSVWKQGWAERDISRSGKPDR</sequence>
<evidence type="ECO:0000313" key="2">
    <source>
        <dbReference type="Proteomes" id="UP000324222"/>
    </source>
</evidence>
<evidence type="ECO:0000313" key="1">
    <source>
        <dbReference type="EMBL" id="MPC77764.1"/>
    </source>
</evidence>
<dbReference type="Proteomes" id="UP000324222">
    <property type="component" value="Unassembled WGS sequence"/>
</dbReference>
<protein>
    <submittedName>
        <fullName evidence="1">Uncharacterized protein</fullName>
    </submittedName>
</protein>
<gene>
    <name evidence="1" type="ORF">E2C01_072230</name>
</gene>